<dbReference type="Proteomes" id="UP000672032">
    <property type="component" value="Chromosome 8"/>
</dbReference>
<feature type="compositionally biased region" description="Acidic residues" evidence="9">
    <location>
        <begin position="63"/>
        <end position="80"/>
    </location>
</feature>
<evidence type="ECO:0000256" key="5">
    <source>
        <dbReference type="ARBA" id="ARBA00023163"/>
    </source>
</evidence>
<proteinExistence type="inferred from homology"/>
<feature type="compositionally biased region" description="Basic and acidic residues" evidence="9">
    <location>
        <begin position="44"/>
        <end position="56"/>
    </location>
</feature>
<dbReference type="AlphaFoldDB" id="A0A8A3PQB5"/>
<dbReference type="Pfam" id="PF10156">
    <property type="entry name" value="Med17"/>
    <property type="match status" value="1"/>
</dbReference>
<evidence type="ECO:0000256" key="3">
    <source>
        <dbReference type="ARBA" id="ARBA00019610"/>
    </source>
</evidence>
<comment type="subcellular location">
    <subcellularLocation>
        <location evidence="1 8">Nucleus</location>
    </subcellularLocation>
</comment>
<organism evidence="10 11">
    <name type="scientific">Monilinia vaccinii-corymbosi</name>
    <dbReference type="NCBI Taxonomy" id="61207"/>
    <lineage>
        <taxon>Eukaryota</taxon>
        <taxon>Fungi</taxon>
        <taxon>Dikarya</taxon>
        <taxon>Ascomycota</taxon>
        <taxon>Pezizomycotina</taxon>
        <taxon>Leotiomycetes</taxon>
        <taxon>Helotiales</taxon>
        <taxon>Sclerotiniaceae</taxon>
        <taxon>Monilinia</taxon>
    </lineage>
</organism>
<dbReference type="GO" id="GO:0070847">
    <property type="term" value="C:core mediator complex"/>
    <property type="evidence" value="ECO:0007669"/>
    <property type="project" value="TreeGrafter"/>
</dbReference>
<keyword evidence="5 8" id="KW-0804">Transcription</keyword>
<protein>
    <recommendedName>
        <fullName evidence="3 8">Mediator of RNA polymerase II transcription subunit 17</fullName>
    </recommendedName>
    <alternativeName>
        <fullName evidence="7 8">Mediator complex subunit 17</fullName>
    </alternativeName>
</protein>
<comment type="subunit">
    <text evidence="8">Component of the Mediator complex.</text>
</comment>
<evidence type="ECO:0000256" key="2">
    <source>
        <dbReference type="ARBA" id="ARBA00005635"/>
    </source>
</evidence>
<accession>A0A8A3PQB5</accession>
<keyword evidence="11" id="KW-1185">Reference proteome</keyword>
<evidence type="ECO:0000256" key="4">
    <source>
        <dbReference type="ARBA" id="ARBA00023015"/>
    </source>
</evidence>
<reference evidence="10" key="1">
    <citation type="submission" date="2020-10" db="EMBL/GenBank/DDBJ databases">
        <title>Genome Sequence of Monilinia vaccinii-corymbosi Sheds Light on Mummy Berry Disease Infection of Blueberry and Mating Type.</title>
        <authorList>
            <person name="Yow A.G."/>
            <person name="Zhang Y."/>
            <person name="Bansal K."/>
            <person name="Eacker S.M."/>
            <person name="Sullivan S."/>
            <person name="Liachko I."/>
            <person name="Cubeta M.A."/>
            <person name="Rollins J.A."/>
            <person name="Ashrafi H."/>
        </authorList>
    </citation>
    <scope>NUCLEOTIDE SEQUENCE</scope>
    <source>
        <strain evidence="10">RL-1</strain>
    </source>
</reference>
<keyword evidence="4 8" id="KW-0805">Transcription regulation</keyword>
<dbReference type="GO" id="GO:0003712">
    <property type="term" value="F:transcription coregulator activity"/>
    <property type="evidence" value="ECO:0007669"/>
    <property type="project" value="InterPro"/>
</dbReference>
<evidence type="ECO:0000256" key="1">
    <source>
        <dbReference type="ARBA" id="ARBA00004123"/>
    </source>
</evidence>
<feature type="region of interest" description="Disordered" evidence="9">
    <location>
        <begin position="44"/>
        <end position="86"/>
    </location>
</feature>
<evidence type="ECO:0000313" key="10">
    <source>
        <dbReference type="EMBL" id="QSZ37051.1"/>
    </source>
</evidence>
<dbReference type="EMBL" id="CP063412">
    <property type="protein sequence ID" value="QSZ37051.1"/>
    <property type="molecule type" value="Genomic_DNA"/>
</dbReference>
<evidence type="ECO:0000256" key="7">
    <source>
        <dbReference type="ARBA" id="ARBA00032014"/>
    </source>
</evidence>
<dbReference type="Gene3D" id="6.10.250.2620">
    <property type="match status" value="1"/>
</dbReference>
<dbReference type="PANTHER" id="PTHR13114:SF7">
    <property type="entry name" value="MEDIATOR OF RNA POLYMERASE II TRANSCRIPTION SUBUNIT 17"/>
    <property type="match status" value="1"/>
</dbReference>
<sequence length="703" mass="77426">MSSPSPSNANAIPLSLRPAPTTTASDSIPLPLLIARINAERGGFRNLSEDSLRQEIAEAELGGNEEENESSSEDGEAEEEPDRKKELQAAREEILGHLEHAHNASMISLDFLSLVLSKDTPVPASTSISPSLRELVGMGTLGAEKTQASRVTEEQKQENKKIAKGWKASNLSKTVDSILASATRLEKEIDAETKYWEQVLAVSESGWAVCRLPQEKHTLGVRFGFAEASPAFRNRSLGALRRNPDGSIYLDQGISSPEPQSLRVLIQTNGVTTGETILPKAVTEDSPIQDVILQARNTIFVSELWQEMTREVRTLASHGLQSDTNTNTIVLPLSPTKKILLELQTLPTDPFRPVLGPRPDSYLARGIYLTLHLLLSLSHRRQHRIRTSLPPPISSQPRSNTPFPILRSLLTRFSHETTVASLHSLLTLLCTTLTSASLTTPPTYTITPGTSAPFPNLSTPERILTALTNHLESLTTITFPLPLSSPPHSSIPSSFSHTTPLTSSPSILQIRTVTATQNHSRAIYYLRITPDTSPLLRICPPHPMVSEWYHVKEYILWLVGCWLAYIFSSSPKEDEVGWKETPQANILRKIFPGSADEGGGVKQISFDVTSVPILGPEEASKVGENGKEKIKISVRWEWTTGMKQELNERRDLKVGEGVYDWYSGFDSIGGGEFEEVIRRIGDVVQEAGRGREMDRGNDELSDG</sequence>
<feature type="region of interest" description="Disordered" evidence="9">
    <location>
        <begin position="1"/>
        <end position="28"/>
    </location>
</feature>
<gene>
    <name evidence="8" type="primary">MED17</name>
    <name evidence="10" type="ORF">DSL72_009143</name>
</gene>
<evidence type="ECO:0000256" key="9">
    <source>
        <dbReference type="SAM" id="MobiDB-lite"/>
    </source>
</evidence>
<dbReference type="PANTHER" id="PTHR13114">
    <property type="entry name" value="MEDIATOR OF RNA POLYMERASE II TRANSCRIPTION SUBUNIT 17"/>
    <property type="match status" value="1"/>
</dbReference>
<feature type="compositionally biased region" description="Low complexity" evidence="9">
    <location>
        <begin position="1"/>
        <end position="11"/>
    </location>
</feature>
<keyword evidence="8" id="KW-0010">Activator</keyword>
<dbReference type="GO" id="GO:0016592">
    <property type="term" value="C:mediator complex"/>
    <property type="evidence" value="ECO:0007669"/>
    <property type="project" value="InterPro"/>
</dbReference>
<evidence type="ECO:0000313" key="11">
    <source>
        <dbReference type="Proteomes" id="UP000672032"/>
    </source>
</evidence>
<comment type="similarity">
    <text evidence="2 8">Belongs to the Mediator complex subunit 17 family.</text>
</comment>
<dbReference type="OrthoDB" id="5319830at2759"/>
<comment type="function">
    <text evidence="8">Component of the Mediator complex, a coactivator involved in the regulated transcription of nearly all RNA polymerase II-dependent genes. Mediator functions as a bridge to convey information from gene-specific regulatory proteins to the basal RNA polymerase II transcription machinery. Mediator is recruited to promoters by direct interactions with regulatory proteins and serves as a scaffold for the assembly of a functional preinitiation complex with RNA polymerase II and the general transcription factors.</text>
</comment>
<dbReference type="GO" id="GO:0006357">
    <property type="term" value="P:regulation of transcription by RNA polymerase II"/>
    <property type="evidence" value="ECO:0007669"/>
    <property type="project" value="InterPro"/>
</dbReference>
<evidence type="ECO:0000256" key="8">
    <source>
        <dbReference type="RuleBase" id="RU364140"/>
    </source>
</evidence>
<name>A0A8A3PQB5_9HELO</name>
<evidence type="ECO:0000256" key="6">
    <source>
        <dbReference type="ARBA" id="ARBA00023242"/>
    </source>
</evidence>
<dbReference type="InterPro" id="IPR019313">
    <property type="entry name" value="Mediator_Med17"/>
</dbReference>
<keyword evidence="6 8" id="KW-0539">Nucleus</keyword>